<dbReference type="HOGENOM" id="CLU_052299_2_0_3"/>
<comment type="similarity">
    <text evidence="1">Belongs to the SfsA family.</text>
</comment>
<dbReference type="EMBL" id="CP003607">
    <property type="protein sequence ID" value="AFY83867.1"/>
    <property type="molecule type" value="Genomic_DNA"/>
</dbReference>
<dbReference type="CDD" id="cd22359">
    <property type="entry name" value="SfsA-like_bacterial"/>
    <property type="match status" value="1"/>
</dbReference>
<feature type="domain" description="Sugar fermentation stimulation protein C-terminal" evidence="2">
    <location>
        <begin position="135"/>
        <end position="276"/>
    </location>
</feature>
<gene>
    <name evidence="1" type="primary">sfsA</name>
    <name evidence="4" type="ORF">Oscil6304_4344</name>
</gene>
<dbReference type="Gene3D" id="2.40.50.580">
    <property type="match status" value="1"/>
</dbReference>
<dbReference type="PANTHER" id="PTHR30545:SF2">
    <property type="entry name" value="SUGAR FERMENTATION STIMULATION PROTEIN A"/>
    <property type="match status" value="1"/>
</dbReference>
<proteinExistence type="inferred from homology"/>
<dbReference type="STRING" id="56110.Oscil6304_4344"/>
<dbReference type="InterPro" id="IPR041465">
    <property type="entry name" value="SfsA_N"/>
</dbReference>
<accession>K9TLZ4</accession>
<sequence length="288" mass="31636">MLTETGFAMAIAPLFLSLLNSQLADQSSYLFLINWFVHIGVPSAVMSEFVYTYPCLFPGTLLKRYKRFLADIKLDTGEEITAHCANPGKMLGLSAPGSRVMVSLSTNIKRKLPYSLELVAAEENPTTWVGVNTSLPNQVIKLALAARLFPGLGAYETIKPEVVYGRDRKSRVDFFLTGTEGTTPIYLEVKNVTWAQGEKALFPDAITTRGHKHLLELVDVMETHSARAVALFFISRGDCEVFGPGDTADPLYGKLLREAVAKGLEILPCRFELSPAGVRFLGLAEVAF</sequence>
<organism evidence="4 5">
    <name type="scientific">Oscillatoria acuminata PCC 6304</name>
    <dbReference type="NCBI Taxonomy" id="56110"/>
    <lineage>
        <taxon>Bacteria</taxon>
        <taxon>Bacillati</taxon>
        <taxon>Cyanobacteriota</taxon>
        <taxon>Cyanophyceae</taxon>
        <taxon>Oscillatoriophycideae</taxon>
        <taxon>Oscillatoriales</taxon>
        <taxon>Oscillatoriaceae</taxon>
        <taxon>Oscillatoria</taxon>
    </lineage>
</organism>
<dbReference type="GO" id="GO:0003677">
    <property type="term" value="F:DNA binding"/>
    <property type="evidence" value="ECO:0007669"/>
    <property type="project" value="InterPro"/>
</dbReference>
<name>K9TLZ4_9CYAN</name>
<dbReference type="InParanoid" id="K9TLZ4"/>
<evidence type="ECO:0000313" key="5">
    <source>
        <dbReference type="Proteomes" id="UP000010367"/>
    </source>
</evidence>
<dbReference type="Pfam" id="PF03749">
    <property type="entry name" value="SfsA"/>
    <property type="match status" value="1"/>
</dbReference>
<dbReference type="NCBIfam" id="TIGR00230">
    <property type="entry name" value="sfsA"/>
    <property type="match status" value="1"/>
</dbReference>
<dbReference type="InterPro" id="IPR005224">
    <property type="entry name" value="SfsA"/>
</dbReference>
<dbReference type="Gene3D" id="3.40.1350.60">
    <property type="match status" value="1"/>
</dbReference>
<dbReference type="PATRIC" id="fig|56110.3.peg.5276"/>
<evidence type="ECO:0000259" key="2">
    <source>
        <dbReference type="Pfam" id="PF03749"/>
    </source>
</evidence>
<feature type="domain" description="SfsA N-terminal OB" evidence="3">
    <location>
        <begin position="62"/>
        <end position="131"/>
    </location>
</feature>
<dbReference type="InterPro" id="IPR040452">
    <property type="entry name" value="SfsA_C"/>
</dbReference>
<dbReference type="AlphaFoldDB" id="K9TLZ4"/>
<protein>
    <recommendedName>
        <fullName evidence="1">Sugar fermentation stimulation protein homolog</fullName>
    </recommendedName>
</protein>
<dbReference type="HAMAP" id="MF_00095">
    <property type="entry name" value="SfsA"/>
    <property type="match status" value="1"/>
</dbReference>
<dbReference type="PANTHER" id="PTHR30545">
    <property type="entry name" value="SUGAR FERMENTATION STIMULATION PROTEIN A"/>
    <property type="match status" value="1"/>
</dbReference>
<evidence type="ECO:0000256" key="1">
    <source>
        <dbReference type="HAMAP-Rule" id="MF_00095"/>
    </source>
</evidence>
<evidence type="ECO:0000313" key="4">
    <source>
        <dbReference type="EMBL" id="AFY83867.1"/>
    </source>
</evidence>
<dbReference type="eggNOG" id="COG1489">
    <property type="taxonomic scope" value="Bacteria"/>
</dbReference>
<keyword evidence="5" id="KW-1185">Reference proteome</keyword>
<dbReference type="KEGG" id="oac:Oscil6304_4344"/>
<reference evidence="4 5" key="1">
    <citation type="submission" date="2012-06" db="EMBL/GenBank/DDBJ databases">
        <title>Finished chromosome of genome of Oscillatoria acuminata PCC 6304.</title>
        <authorList>
            <consortium name="US DOE Joint Genome Institute"/>
            <person name="Gugger M."/>
            <person name="Coursin T."/>
            <person name="Rippka R."/>
            <person name="Tandeau De Marsac N."/>
            <person name="Huntemann M."/>
            <person name="Wei C.-L."/>
            <person name="Han J."/>
            <person name="Detter J.C."/>
            <person name="Han C."/>
            <person name="Tapia R."/>
            <person name="Davenport K."/>
            <person name="Daligault H."/>
            <person name="Erkkila T."/>
            <person name="Gu W."/>
            <person name="Munk A.C.C."/>
            <person name="Teshima H."/>
            <person name="Xu Y."/>
            <person name="Chain P."/>
            <person name="Chen A."/>
            <person name="Krypides N."/>
            <person name="Mavromatis K."/>
            <person name="Markowitz V."/>
            <person name="Szeto E."/>
            <person name="Ivanova N."/>
            <person name="Mikhailova N."/>
            <person name="Ovchinnikova G."/>
            <person name="Pagani I."/>
            <person name="Pati A."/>
            <person name="Goodwin L."/>
            <person name="Peters L."/>
            <person name="Pitluck S."/>
            <person name="Woyke T."/>
            <person name="Kerfeld C."/>
        </authorList>
    </citation>
    <scope>NUCLEOTIDE SEQUENCE [LARGE SCALE GENOMIC DNA]</scope>
    <source>
        <strain evidence="4 5">PCC 6304</strain>
    </source>
</reference>
<dbReference type="Proteomes" id="UP000010367">
    <property type="component" value="Chromosome"/>
</dbReference>
<dbReference type="Pfam" id="PF17746">
    <property type="entry name" value="SfsA_N"/>
    <property type="match status" value="1"/>
</dbReference>
<evidence type="ECO:0000259" key="3">
    <source>
        <dbReference type="Pfam" id="PF17746"/>
    </source>
</evidence>